<dbReference type="OrthoDB" id="7156875at2"/>
<feature type="domain" description="PilY1 beta-propeller" evidence="7">
    <location>
        <begin position="968"/>
        <end position="1334"/>
    </location>
</feature>
<protein>
    <submittedName>
        <fullName evidence="8">Type IV pilus assembly protein PilY1</fullName>
    </submittedName>
</protein>
<evidence type="ECO:0000256" key="6">
    <source>
        <dbReference type="ARBA" id="ARBA00023263"/>
    </source>
</evidence>
<comment type="subcellular location">
    <subcellularLocation>
        <location evidence="1">Fimbrium</location>
    </subcellularLocation>
</comment>
<dbReference type="SUPFAM" id="SSF50998">
    <property type="entry name" value="Quinoprotein alcohol dehydrogenase-like"/>
    <property type="match status" value="1"/>
</dbReference>
<keyword evidence="3" id="KW-1029">Fimbrium biogenesis</keyword>
<evidence type="ECO:0000256" key="1">
    <source>
        <dbReference type="ARBA" id="ARBA00004561"/>
    </source>
</evidence>
<dbReference type="InterPro" id="IPR011047">
    <property type="entry name" value="Quinoprotein_ADH-like_sf"/>
</dbReference>
<sequence>MPSQRVLSARKKLIVLVTGLTLLGGMSVPFTPTVHAQVAPTALPGILAVVPAATASVASAAVELSPTPPNDTQAVAPNIMVTFDDSGSMAFNYMGDNRPFDDGSWNGPWRCAGVIDPRSTDSNDILSHAMNGVYYNPNVTYTPPVRADGTVFPNADATLKLVPQDGIGVNRPYNKKTLATTARLDNNPDLIFDTTRATDLTGINAYTDTTPTWYSAFAGDNPCPSGTISGTCKSNSANSSGSGNSKRWYYYTLDDTSPLQTGGGGCPANKGSCTTHKSAGSNSSSYGTYYVWSAYKTYPDQRWTCGYGSSSPMDKSQTGPDGRAYPDGGPYYYRYKSSAPKITVDVYGKPDSAGLSNLYKASNWEAVAVTNTDKTMPNGKTVNQWQNFANWYAYYRARNLMTRTSLSRVFGALGGQTADGGYGSSIRVAWQNLNDGTYQIPSNTIISTLLDTADCGGAASADPSSIQTPTDKAKPPSCYRSAFFNWIFQTPASGGTPSVNATNRAGKFFQRGGSADANASTDLHTLMDPYWEAGKVAADGTQAAGAELYCRQNFHMLVTDGLFNSNSVSTSSVTTPPQNKVTLPDGTSFDPAASYNAIFQGVHSDNGSGGSEASLSDLAFNFWATDLRPDLYDPANGKFVPPYLPDKTTGVVLTSDKSASGVNNANVNNEVYFNPKNDPANWPHLVQYMVGLGVSGKLNISEDTDCSISNSDACLLRKGTANSTGAIGWPTPSDPNPGAPANIDDTWHAAIAGRGNFFSAGNPQNLVDQLSTILTNISARSAPALTGAVNTSVLVPGALAFSTGYSSSDWSGTLLAVGVNSNGTLTTGALWDAGAILDDPTKSPPANRSIFTSKEADDHSFDGGVEFKTFTDLDAAGQALLSGQPASVDSTNDTGQTRIDYLRGDRTKESSTFRPRAHLLGAIVGSQALYLSYPSSGYRNTWPENSPEQDAVEGDSATCGDTTPSSCHSYEYFVKDHLDRKPAVYVGANDGMLHAFDASEYEDTSGPTPVVKPTATAGQELFAYVPRSVYANLGELTDKSDFRFMPTVDGGLATRDVYFSKDTTTPVATSKGWHTLLVGALRLGGRGVYALDVTDPDAMAAGKVLWEFSADQPDQGAWTDDTISNPGGKPSDLGYTYGQPNIGRLPNGRWVVLVPGGYFPDCSKAPFTASNCSYPAAATHKYSSLFILDAQTGKLIKEITTPDPDTVGGAVASHGLASPVLGDYNDDQVDDVAFAGDLDGNLWRFDLSSSSPADWSVRLVFQPANPGDQPITSMPRLFADPVTNRFIVVFGTGKYLGASDNTSDSAPTQAVYGIRDNLDTGPWTVDDLVQQTLSEKTATDGVTLARGLTNYAVPSDKGGWYFNLGPSTSSEGERVVVTPGALFDTGRAVIQTLIPGTNDPCSASIQGALMVIDAATGGSGGGLTGPLVSGWGGSGAGDTSTVGGRVNNPRTTGSLPLVTTIGGGTVLVPGLKLTGGSVLDINDAVWRRRSWRQINNE</sequence>
<name>A0A1H6ZH94_9GAMM</name>
<dbReference type="RefSeq" id="WP_091336728.1">
    <property type="nucleotide sequence ID" value="NZ_FNYC01000009.1"/>
</dbReference>
<proteinExistence type="inferred from homology"/>
<evidence type="ECO:0000256" key="2">
    <source>
        <dbReference type="ARBA" id="ARBA00008387"/>
    </source>
</evidence>
<evidence type="ECO:0000259" key="7">
    <source>
        <dbReference type="Pfam" id="PF05567"/>
    </source>
</evidence>
<keyword evidence="4" id="KW-0479">Metal-binding</keyword>
<dbReference type="GO" id="GO:0046872">
    <property type="term" value="F:metal ion binding"/>
    <property type="evidence" value="ECO:0007669"/>
    <property type="project" value="UniProtKB-KW"/>
</dbReference>
<dbReference type="Proteomes" id="UP000199420">
    <property type="component" value="Unassembled WGS sequence"/>
</dbReference>
<gene>
    <name evidence="8" type="ORF">SAMN04487997_3556</name>
</gene>
<organism evidence="8 9">
    <name type="scientific">Frateuria terrea</name>
    <dbReference type="NCBI Taxonomy" id="529704"/>
    <lineage>
        <taxon>Bacteria</taxon>
        <taxon>Pseudomonadati</taxon>
        <taxon>Pseudomonadota</taxon>
        <taxon>Gammaproteobacteria</taxon>
        <taxon>Lysobacterales</taxon>
        <taxon>Rhodanobacteraceae</taxon>
        <taxon>Frateuria</taxon>
    </lineage>
</organism>
<evidence type="ECO:0000313" key="9">
    <source>
        <dbReference type="Proteomes" id="UP000199420"/>
    </source>
</evidence>
<reference evidence="8 9" key="1">
    <citation type="submission" date="2016-10" db="EMBL/GenBank/DDBJ databases">
        <authorList>
            <person name="de Groot N.N."/>
        </authorList>
    </citation>
    <scope>NUCLEOTIDE SEQUENCE [LARGE SCALE GENOMIC DNA]</scope>
    <source>
        <strain evidence="8 9">DSM 26515</strain>
    </source>
</reference>
<dbReference type="GO" id="GO:0009289">
    <property type="term" value="C:pilus"/>
    <property type="evidence" value="ECO:0007669"/>
    <property type="project" value="UniProtKB-SubCell"/>
</dbReference>
<accession>A0A1H6ZH94</accession>
<evidence type="ECO:0000313" key="8">
    <source>
        <dbReference type="EMBL" id="SEJ49042.1"/>
    </source>
</evidence>
<dbReference type="STRING" id="529704.SAMN02927913_2154"/>
<comment type="similarity">
    <text evidence="2">Belongs to the PilY1 family.</text>
</comment>
<evidence type="ECO:0000256" key="3">
    <source>
        <dbReference type="ARBA" id="ARBA00022558"/>
    </source>
</evidence>
<evidence type="ECO:0000256" key="4">
    <source>
        <dbReference type="ARBA" id="ARBA00022723"/>
    </source>
</evidence>
<dbReference type="InterPro" id="IPR008707">
    <property type="entry name" value="B-propeller_PilY1"/>
</dbReference>
<keyword evidence="9" id="KW-1185">Reference proteome</keyword>
<keyword evidence="5" id="KW-0106">Calcium</keyword>
<dbReference type="EMBL" id="FNYC01000009">
    <property type="protein sequence ID" value="SEJ49042.1"/>
    <property type="molecule type" value="Genomic_DNA"/>
</dbReference>
<evidence type="ECO:0000256" key="5">
    <source>
        <dbReference type="ARBA" id="ARBA00022837"/>
    </source>
</evidence>
<keyword evidence="6" id="KW-0281">Fimbrium</keyword>
<dbReference type="Pfam" id="PF05567">
    <property type="entry name" value="T4P_PilY1"/>
    <property type="match status" value="1"/>
</dbReference>